<feature type="region of interest" description="Disordered" evidence="1">
    <location>
        <begin position="1"/>
        <end position="21"/>
    </location>
</feature>
<keyword evidence="3" id="KW-1185">Reference proteome</keyword>
<dbReference type="BioCyc" id="SCEL448385:SCE_RS29240-MONOMER"/>
<feature type="compositionally biased region" description="Basic and acidic residues" evidence="1">
    <location>
        <begin position="1"/>
        <end position="15"/>
    </location>
</feature>
<protein>
    <submittedName>
        <fullName evidence="2">Uncharacterized protein</fullName>
    </submittedName>
</protein>
<dbReference type="KEGG" id="scl:sce5692"/>
<evidence type="ECO:0000313" key="3">
    <source>
        <dbReference type="Proteomes" id="UP000002139"/>
    </source>
</evidence>
<dbReference type="RefSeq" id="WP_012238320.1">
    <property type="nucleotide sequence ID" value="NC_010162.1"/>
</dbReference>
<proteinExistence type="predicted"/>
<dbReference type="AlphaFoldDB" id="A9G7G4"/>
<name>A9G7G4_SORC5</name>
<reference evidence="2 3" key="1">
    <citation type="journal article" date="2007" name="Nat. Biotechnol.">
        <title>Complete genome sequence of the myxobacterium Sorangium cellulosum.</title>
        <authorList>
            <person name="Schneiker S."/>
            <person name="Perlova O."/>
            <person name="Kaiser O."/>
            <person name="Gerth K."/>
            <person name="Alici A."/>
            <person name="Altmeyer M.O."/>
            <person name="Bartels D."/>
            <person name="Bekel T."/>
            <person name="Beyer S."/>
            <person name="Bode E."/>
            <person name="Bode H.B."/>
            <person name="Bolten C.J."/>
            <person name="Choudhuri J.V."/>
            <person name="Doss S."/>
            <person name="Elnakady Y.A."/>
            <person name="Frank B."/>
            <person name="Gaigalat L."/>
            <person name="Goesmann A."/>
            <person name="Groeger C."/>
            <person name="Gross F."/>
            <person name="Jelsbak L."/>
            <person name="Jelsbak L."/>
            <person name="Kalinowski J."/>
            <person name="Kegler C."/>
            <person name="Knauber T."/>
            <person name="Konietzny S."/>
            <person name="Kopp M."/>
            <person name="Krause L."/>
            <person name="Krug D."/>
            <person name="Linke B."/>
            <person name="Mahmud T."/>
            <person name="Martinez-Arias R."/>
            <person name="McHardy A.C."/>
            <person name="Merai M."/>
            <person name="Meyer F."/>
            <person name="Mormann S."/>
            <person name="Munoz-Dorado J."/>
            <person name="Perez J."/>
            <person name="Pradella S."/>
            <person name="Rachid S."/>
            <person name="Raddatz G."/>
            <person name="Rosenau F."/>
            <person name="Rueckert C."/>
            <person name="Sasse F."/>
            <person name="Scharfe M."/>
            <person name="Schuster S.C."/>
            <person name="Suen G."/>
            <person name="Treuner-Lange A."/>
            <person name="Velicer G.J."/>
            <person name="Vorholter F.-J."/>
            <person name="Weissman K.J."/>
            <person name="Welch R.D."/>
            <person name="Wenzel S.C."/>
            <person name="Whitworth D.E."/>
            <person name="Wilhelm S."/>
            <person name="Wittmann C."/>
            <person name="Bloecker H."/>
            <person name="Puehler A."/>
            <person name="Mueller R."/>
        </authorList>
    </citation>
    <scope>NUCLEOTIDE SEQUENCE [LARGE SCALE GENOMIC DNA]</scope>
    <source>
        <strain evidence="3">So ce56</strain>
    </source>
</reference>
<dbReference type="EMBL" id="AM746676">
    <property type="protein sequence ID" value="CAN95855.1"/>
    <property type="molecule type" value="Genomic_DNA"/>
</dbReference>
<accession>A9G7G4</accession>
<evidence type="ECO:0000256" key="1">
    <source>
        <dbReference type="SAM" id="MobiDB-lite"/>
    </source>
</evidence>
<dbReference type="STRING" id="448385.sce5692"/>
<evidence type="ECO:0000313" key="2">
    <source>
        <dbReference type="EMBL" id="CAN95855.1"/>
    </source>
</evidence>
<organism evidence="2 3">
    <name type="scientific">Sorangium cellulosum (strain So ce56)</name>
    <name type="common">Polyangium cellulosum (strain So ce56)</name>
    <dbReference type="NCBI Taxonomy" id="448385"/>
    <lineage>
        <taxon>Bacteria</taxon>
        <taxon>Pseudomonadati</taxon>
        <taxon>Myxococcota</taxon>
        <taxon>Polyangia</taxon>
        <taxon>Polyangiales</taxon>
        <taxon>Polyangiaceae</taxon>
        <taxon>Sorangium</taxon>
    </lineage>
</organism>
<dbReference type="HOGENOM" id="CLU_1331213_0_0_7"/>
<dbReference type="Proteomes" id="UP000002139">
    <property type="component" value="Chromosome"/>
</dbReference>
<gene>
    <name evidence="2" type="ordered locus">sce5692</name>
</gene>
<dbReference type="OrthoDB" id="5507501at2"/>
<sequence>MHKGRSESNDSKDILENPGNEQFPVDTRVVTRIRLFVDRAGVDLARIVLMNDQATPQHSPYREYHHGNAGVLIDGVTSLSMHADAIACSQQAIEGFVGTMPMHLDLLQSAKWRRGVCTSSAAHKRLFKAIDPDDSTKMIGLLIEQDQQGRLERVTWYKTRDARTLFHATPEKLTFEMVKDENGAPSLDPSDIGGWTWFYTTSPFGS</sequence>